<reference evidence="1" key="2">
    <citation type="journal article" date="2016" name="Fungal Biol.">
        <title>Ochratoxin A production by Penicillium thymicola.</title>
        <authorList>
            <person name="Nguyen H.D.T."/>
            <person name="McMullin D.R."/>
            <person name="Ponomareva E."/>
            <person name="Riley R."/>
            <person name="Pomraning K.R."/>
            <person name="Baker S.E."/>
            <person name="Seifert K.A."/>
        </authorList>
    </citation>
    <scope>NUCLEOTIDE SEQUENCE</scope>
    <source>
        <strain evidence="1">DAOM 180753</strain>
    </source>
</reference>
<sequence length="66" mass="7921">MESWMLLRYHLWMGLITTGQGKRKKEKKKKRNSNVVCSKDLTFRDAMVISTWHLRRPLWNVILGSF</sequence>
<protein>
    <submittedName>
        <fullName evidence="1">Uncharacterized protein</fullName>
    </submittedName>
</protein>
<proteinExistence type="predicted"/>
<name>A0AAI9X4F3_PENTH</name>
<evidence type="ECO:0000313" key="1">
    <source>
        <dbReference type="EMBL" id="KAJ9483029.1"/>
    </source>
</evidence>
<dbReference type="AlphaFoldDB" id="A0AAI9X4F3"/>
<organism evidence="1 2">
    <name type="scientific">Penicillium thymicola</name>
    <dbReference type="NCBI Taxonomy" id="293382"/>
    <lineage>
        <taxon>Eukaryota</taxon>
        <taxon>Fungi</taxon>
        <taxon>Dikarya</taxon>
        <taxon>Ascomycota</taxon>
        <taxon>Pezizomycotina</taxon>
        <taxon>Eurotiomycetes</taxon>
        <taxon>Eurotiomycetidae</taxon>
        <taxon>Eurotiales</taxon>
        <taxon>Aspergillaceae</taxon>
        <taxon>Penicillium</taxon>
    </lineage>
</organism>
<gene>
    <name evidence="1" type="ORF">VN97_g10383</name>
</gene>
<evidence type="ECO:0000313" key="2">
    <source>
        <dbReference type="Proteomes" id="UP001227192"/>
    </source>
</evidence>
<keyword evidence="2" id="KW-1185">Reference proteome</keyword>
<comment type="caution">
    <text evidence="1">The sequence shown here is derived from an EMBL/GenBank/DDBJ whole genome shotgun (WGS) entry which is preliminary data.</text>
</comment>
<dbReference type="Proteomes" id="UP001227192">
    <property type="component" value="Unassembled WGS sequence"/>
</dbReference>
<dbReference type="EMBL" id="LACB01000477">
    <property type="protein sequence ID" value="KAJ9483029.1"/>
    <property type="molecule type" value="Genomic_DNA"/>
</dbReference>
<reference evidence="1" key="1">
    <citation type="submission" date="2015-06" db="EMBL/GenBank/DDBJ databases">
        <authorList>
            <person name="Nguyen H."/>
        </authorList>
    </citation>
    <scope>NUCLEOTIDE SEQUENCE</scope>
    <source>
        <strain evidence="1">DAOM 180753</strain>
    </source>
</reference>
<accession>A0AAI9X4F3</accession>